<dbReference type="InterPro" id="IPR001387">
    <property type="entry name" value="Cro/C1-type_HTH"/>
</dbReference>
<dbReference type="GO" id="GO:0005829">
    <property type="term" value="C:cytosol"/>
    <property type="evidence" value="ECO:0007669"/>
    <property type="project" value="TreeGrafter"/>
</dbReference>
<dbReference type="Pfam" id="PF13560">
    <property type="entry name" value="HTH_31"/>
    <property type="match status" value="1"/>
</dbReference>
<dbReference type="InterPro" id="IPR050807">
    <property type="entry name" value="TransReg_Diox_bact_type"/>
</dbReference>
<dbReference type="OrthoDB" id="9814751at2"/>
<dbReference type="RefSeq" id="WP_134488139.1">
    <property type="nucleotide sequence ID" value="NZ_SOEZ01000016.1"/>
</dbReference>
<dbReference type="AlphaFoldDB" id="A0A4R8UI01"/>
<dbReference type="Gene3D" id="2.60.120.10">
    <property type="entry name" value="Jelly Rolls"/>
    <property type="match status" value="1"/>
</dbReference>
<dbReference type="CDD" id="cd02209">
    <property type="entry name" value="cupin_XRE_C"/>
    <property type="match status" value="1"/>
</dbReference>
<dbReference type="InterPro" id="IPR011051">
    <property type="entry name" value="RmlC_Cupin_sf"/>
</dbReference>
<dbReference type="PROSITE" id="PS50943">
    <property type="entry name" value="HTH_CROC1"/>
    <property type="match status" value="1"/>
</dbReference>
<dbReference type="GO" id="GO:0003677">
    <property type="term" value="F:DNA binding"/>
    <property type="evidence" value="ECO:0007669"/>
    <property type="project" value="UniProtKB-KW"/>
</dbReference>
<proteinExistence type="predicted"/>
<accession>A0A4R8UI01</accession>
<gene>
    <name evidence="3" type="ORF">E3O23_03265</name>
</gene>
<evidence type="ECO:0000259" key="2">
    <source>
        <dbReference type="PROSITE" id="PS50943"/>
    </source>
</evidence>
<dbReference type="Pfam" id="PF07883">
    <property type="entry name" value="Cupin_2"/>
    <property type="match status" value="1"/>
</dbReference>
<organism evidence="3 4">
    <name type="scientific">Cryobacterium tagatosivorans</name>
    <dbReference type="NCBI Taxonomy" id="1259199"/>
    <lineage>
        <taxon>Bacteria</taxon>
        <taxon>Bacillati</taxon>
        <taxon>Actinomycetota</taxon>
        <taxon>Actinomycetes</taxon>
        <taxon>Micrococcales</taxon>
        <taxon>Microbacteriaceae</taxon>
        <taxon>Cryobacterium</taxon>
    </lineage>
</organism>
<dbReference type="CDD" id="cd00093">
    <property type="entry name" value="HTH_XRE"/>
    <property type="match status" value="1"/>
</dbReference>
<comment type="caution">
    <text evidence="3">The sequence shown here is derived from an EMBL/GenBank/DDBJ whole genome shotgun (WGS) entry which is preliminary data.</text>
</comment>
<dbReference type="SUPFAM" id="SSF51182">
    <property type="entry name" value="RmlC-like cupins"/>
    <property type="match status" value="1"/>
</dbReference>
<evidence type="ECO:0000256" key="1">
    <source>
        <dbReference type="ARBA" id="ARBA00023125"/>
    </source>
</evidence>
<keyword evidence="4" id="KW-1185">Reference proteome</keyword>
<dbReference type="PANTHER" id="PTHR46797">
    <property type="entry name" value="HTH-TYPE TRANSCRIPTIONAL REGULATOR"/>
    <property type="match status" value="1"/>
</dbReference>
<protein>
    <submittedName>
        <fullName evidence="3">Cupin domain-containing protein</fullName>
    </submittedName>
</protein>
<evidence type="ECO:0000313" key="3">
    <source>
        <dbReference type="EMBL" id="TFB54775.1"/>
    </source>
</evidence>
<dbReference type="PANTHER" id="PTHR46797:SF1">
    <property type="entry name" value="METHYLPHOSPHONATE SYNTHASE"/>
    <property type="match status" value="1"/>
</dbReference>
<evidence type="ECO:0000313" key="4">
    <source>
        <dbReference type="Proteomes" id="UP000297866"/>
    </source>
</evidence>
<dbReference type="EMBL" id="SOEZ01000016">
    <property type="protein sequence ID" value="TFB54775.1"/>
    <property type="molecule type" value="Genomic_DNA"/>
</dbReference>
<dbReference type="Proteomes" id="UP000297866">
    <property type="component" value="Unassembled WGS sequence"/>
</dbReference>
<dbReference type="GO" id="GO:0003700">
    <property type="term" value="F:DNA-binding transcription factor activity"/>
    <property type="evidence" value="ECO:0007669"/>
    <property type="project" value="TreeGrafter"/>
</dbReference>
<dbReference type="InterPro" id="IPR013096">
    <property type="entry name" value="Cupin_2"/>
</dbReference>
<dbReference type="InterPro" id="IPR010982">
    <property type="entry name" value="Lambda_DNA-bd_dom_sf"/>
</dbReference>
<dbReference type="SMART" id="SM00530">
    <property type="entry name" value="HTH_XRE"/>
    <property type="match status" value="1"/>
</dbReference>
<reference evidence="3 4" key="1">
    <citation type="submission" date="2019-03" db="EMBL/GenBank/DDBJ databases">
        <title>Genomics of glacier-inhabiting Cryobacterium strains.</title>
        <authorList>
            <person name="Liu Q."/>
            <person name="Xin Y.-H."/>
        </authorList>
    </citation>
    <scope>NUCLEOTIDE SEQUENCE [LARGE SCALE GENOMIC DNA]</scope>
    <source>
        <strain evidence="3 4">Sr47</strain>
    </source>
</reference>
<sequence>MRPVHPAPSEDRVRVGARLRATRRAQGLTIDQVADATRLTKGFISRVERDETSPSVATLVTLCQVLSLSVGSLFAEAEIEVIALAEAPLINMGGSGAVERLVTPRSQSRVQVLRSSLEPGAGGGEKLYTINCDTEVVHVISGRLTVRFSDRTVDLAAGDTATFAGREPHTWQNPGDTSAEVIWTLVPAAWSGSA</sequence>
<dbReference type="Gene3D" id="1.10.260.40">
    <property type="entry name" value="lambda repressor-like DNA-binding domains"/>
    <property type="match status" value="1"/>
</dbReference>
<feature type="domain" description="HTH cro/C1-type" evidence="2">
    <location>
        <begin position="19"/>
        <end position="73"/>
    </location>
</feature>
<name>A0A4R8UI01_9MICO</name>
<dbReference type="SUPFAM" id="SSF47413">
    <property type="entry name" value="lambda repressor-like DNA-binding domains"/>
    <property type="match status" value="1"/>
</dbReference>
<dbReference type="InterPro" id="IPR014710">
    <property type="entry name" value="RmlC-like_jellyroll"/>
</dbReference>
<keyword evidence="1" id="KW-0238">DNA-binding</keyword>